<evidence type="ECO:0000259" key="1">
    <source>
        <dbReference type="Pfam" id="PF00248"/>
    </source>
</evidence>
<sequence>MADLARTPGWHAPPVQRRRVGGSGLQVSRIGLGTMTWGEDTDADGAGEQLLAFTEAGGTLVETADVYGDGTAQQVLGGHLADGLVAREDVVIAARGVPAGGALGGGSARGALLRGLDATLRRLRTDHLDLWQLPGWDTHVPLEETLSAIQVAVLAGKVRYAGLVAPSGWQLATVAERARSVGNLVAPVSVQVEYSLLTRSAERELLPAARHHGLGLLAWAPLGRGVLTGKYTDGTPSDSRAGSPSLAAYVEARRNERSARIVQSVLTAADGLGTSPLAVALAWVRDRPGVAAAVVGARDAAQLAASLATEKITLPPEIRAALDDVSTP</sequence>
<gene>
    <name evidence="2" type="ORF">SAMN05216377_113198</name>
</gene>
<dbReference type="STRING" id="366584.SAMN05216377_113198"/>
<name>A0A1G7VUW5_PSEOR</name>
<dbReference type="PANTHER" id="PTHR43364:SF18">
    <property type="entry name" value="OXIDOREDUCTASE"/>
    <property type="match status" value="1"/>
</dbReference>
<evidence type="ECO:0000313" key="2">
    <source>
        <dbReference type="EMBL" id="SDG63596.1"/>
    </source>
</evidence>
<dbReference type="SUPFAM" id="SSF51430">
    <property type="entry name" value="NAD(P)-linked oxidoreductase"/>
    <property type="match status" value="1"/>
</dbReference>
<dbReference type="GO" id="GO:0005829">
    <property type="term" value="C:cytosol"/>
    <property type="evidence" value="ECO:0007669"/>
    <property type="project" value="TreeGrafter"/>
</dbReference>
<proteinExistence type="predicted"/>
<protein>
    <submittedName>
        <fullName evidence="2">Predicted oxidoreductase</fullName>
    </submittedName>
</protein>
<dbReference type="AlphaFoldDB" id="A0A1G7VUW5"/>
<organism evidence="2 3">
    <name type="scientific">Pseudonocardia oroxyli</name>
    <dbReference type="NCBI Taxonomy" id="366584"/>
    <lineage>
        <taxon>Bacteria</taxon>
        <taxon>Bacillati</taxon>
        <taxon>Actinomycetota</taxon>
        <taxon>Actinomycetes</taxon>
        <taxon>Pseudonocardiales</taxon>
        <taxon>Pseudonocardiaceae</taxon>
        <taxon>Pseudonocardia</taxon>
    </lineage>
</organism>
<dbReference type="Pfam" id="PF00248">
    <property type="entry name" value="Aldo_ket_red"/>
    <property type="match status" value="1"/>
</dbReference>
<reference evidence="2 3" key="1">
    <citation type="submission" date="2016-10" db="EMBL/GenBank/DDBJ databases">
        <authorList>
            <person name="de Groot N.N."/>
        </authorList>
    </citation>
    <scope>NUCLEOTIDE SEQUENCE [LARGE SCALE GENOMIC DNA]</scope>
    <source>
        <strain evidence="2 3">CGMCC 4.3143</strain>
    </source>
</reference>
<accession>A0A1G7VUW5</accession>
<dbReference type="PANTHER" id="PTHR43364">
    <property type="entry name" value="NADH-SPECIFIC METHYLGLYOXAL REDUCTASE-RELATED"/>
    <property type="match status" value="1"/>
</dbReference>
<keyword evidence="3" id="KW-1185">Reference proteome</keyword>
<dbReference type="InterPro" id="IPR036812">
    <property type="entry name" value="NAD(P)_OxRdtase_dom_sf"/>
</dbReference>
<dbReference type="InterPro" id="IPR023210">
    <property type="entry name" value="NADP_OxRdtase_dom"/>
</dbReference>
<dbReference type="Proteomes" id="UP000198967">
    <property type="component" value="Unassembled WGS sequence"/>
</dbReference>
<dbReference type="EMBL" id="FNBE01000013">
    <property type="protein sequence ID" value="SDG63596.1"/>
    <property type="molecule type" value="Genomic_DNA"/>
</dbReference>
<dbReference type="InterPro" id="IPR050523">
    <property type="entry name" value="AKR_Detox_Biosynth"/>
</dbReference>
<dbReference type="Gene3D" id="3.20.20.100">
    <property type="entry name" value="NADP-dependent oxidoreductase domain"/>
    <property type="match status" value="1"/>
</dbReference>
<evidence type="ECO:0000313" key="3">
    <source>
        <dbReference type="Proteomes" id="UP000198967"/>
    </source>
</evidence>
<feature type="domain" description="NADP-dependent oxidoreductase" evidence="1">
    <location>
        <begin position="29"/>
        <end position="325"/>
    </location>
</feature>